<dbReference type="PANTHER" id="PTHR12307">
    <property type="entry name" value="PROTEIN PHOSPHATASE 1 REGULATORY SUBUNIT"/>
    <property type="match status" value="1"/>
</dbReference>
<dbReference type="PROSITE" id="PS51159">
    <property type="entry name" value="CBM21"/>
    <property type="match status" value="1"/>
</dbReference>
<keyword evidence="4" id="KW-1185">Reference proteome</keyword>
<dbReference type="Gene3D" id="2.60.40.2440">
    <property type="entry name" value="Carbohydrate binding type-21 domain"/>
    <property type="match status" value="1"/>
</dbReference>
<organism evidence="3 4">
    <name type="scientific">Zoarces viviparus</name>
    <name type="common">Viviparous eelpout</name>
    <name type="synonym">Blennius viviparus</name>
    <dbReference type="NCBI Taxonomy" id="48416"/>
    <lineage>
        <taxon>Eukaryota</taxon>
        <taxon>Metazoa</taxon>
        <taxon>Chordata</taxon>
        <taxon>Craniata</taxon>
        <taxon>Vertebrata</taxon>
        <taxon>Euteleostomi</taxon>
        <taxon>Actinopterygii</taxon>
        <taxon>Neopterygii</taxon>
        <taxon>Teleostei</taxon>
        <taxon>Neoteleostei</taxon>
        <taxon>Acanthomorphata</taxon>
        <taxon>Eupercaria</taxon>
        <taxon>Perciformes</taxon>
        <taxon>Cottioidei</taxon>
        <taxon>Zoarcales</taxon>
        <taxon>Zoarcidae</taxon>
        <taxon>Zoarcinae</taxon>
        <taxon>Zoarces</taxon>
    </lineage>
</organism>
<feature type="region of interest" description="Disordered" evidence="1">
    <location>
        <begin position="42"/>
        <end position="96"/>
    </location>
</feature>
<dbReference type="InterPro" id="IPR038175">
    <property type="entry name" value="CBM21_dom_sf"/>
</dbReference>
<dbReference type="AlphaFoldDB" id="A0AAW1FDE0"/>
<feature type="domain" description="CBM21" evidence="2">
    <location>
        <begin position="171"/>
        <end position="285"/>
    </location>
</feature>
<dbReference type="InterPro" id="IPR005036">
    <property type="entry name" value="CBM21_dom"/>
</dbReference>
<reference evidence="3 4" key="1">
    <citation type="journal article" date="2024" name="Genome Biol. Evol.">
        <title>Chromosome-level genome assembly of the viviparous eelpout Zoarces viviparus.</title>
        <authorList>
            <person name="Fuhrmann N."/>
            <person name="Brasseur M.V."/>
            <person name="Bakowski C.E."/>
            <person name="Podsiadlowski L."/>
            <person name="Prost S."/>
            <person name="Krehenwinkel H."/>
            <person name="Mayer C."/>
        </authorList>
    </citation>
    <scope>NUCLEOTIDE SEQUENCE [LARGE SCALE GENOMIC DNA]</scope>
    <source>
        <strain evidence="3">NO-MEL_2022_Ind0_liver</strain>
    </source>
</reference>
<evidence type="ECO:0000259" key="2">
    <source>
        <dbReference type="PROSITE" id="PS51159"/>
    </source>
</evidence>
<accession>A0AAW1FDE0</accession>
<gene>
    <name evidence="3" type="ORF">VZT92_010251</name>
</gene>
<evidence type="ECO:0000256" key="1">
    <source>
        <dbReference type="SAM" id="MobiDB-lite"/>
    </source>
</evidence>
<dbReference type="Pfam" id="PF03370">
    <property type="entry name" value="CBM_21"/>
    <property type="match status" value="1"/>
</dbReference>
<dbReference type="InterPro" id="IPR050782">
    <property type="entry name" value="PP1_regulatory_subunit_3"/>
</dbReference>
<dbReference type="PANTHER" id="PTHR12307:SF15">
    <property type="entry name" value="PROTEIN PHOSPHATASE 1 REGULATORY SUBUNIT 3C"/>
    <property type="match status" value="1"/>
</dbReference>
<dbReference type="EMBL" id="JBCEZU010000078">
    <property type="protein sequence ID" value="KAK9532888.1"/>
    <property type="molecule type" value="Genomic_DNA"/>
</dbReference>
<name>A0AAW1FDE0_ZOAVI</name>
<evidence type="ECO:0000313" key="4">
    <source>
        <dbReference type="Proteomes" id="UP001488805"/>
    </source>
</evidence>
<dbReference type="Proteomes" id="UP001488805">
    <property type="component" value="Unassembled WGS sequence"/>
</dbReference>
<proteinExistence type="predicted"/>
<dbReference type="GO" id="GO:0005979">
    <property type="term" value="P:regulation of glycogen biosynthetic process"/>
    <property type="evidence" value="ECO:0007669"/>
    <property type="project" value="TreeGrafter"/>
</dbReference>
<protein>
    <recommendedName>
        <fullName evidence="2">CBM21 domain-containing protein</fullName>
    </recommendedName>
</protein>
<evidence type="ECO:0000313" key="3">
    <source>
        <dbReference type="EMBL" id="KAK9532888.1"/>
    </source>
</evidence>
<dbReference type="GO" id="GO:0000164">
    <property type="term" value="C:protein phosphatase type 1 complex"/>
    <property type="evidence" value="ECO:0007669"/>
    <property type="project" value="TreeGrafter"/>
</dbReference>
<sequence length="348" mass="38359">MSCTRVLHAFGSHRQQAVKPVDLAVCLSLSRRQPLYQLLSKSPLKPAPHRHQSTGLHPLHSSSSSSSPIYSSLSLSSSPAPPEPRSCFRRDAGGGPSKKRVVFADAIGLALTAVRLFIPEHTASTLSTRPSLATLQSHQSTSDKLQRHKLWLGSPQPTLASQAPQAPQASLPRQRDACVQLESCKVSEHSLSGKVRVNHVSVDKAVYLRVTFDSWRSHHDVPCMFLEQQQQQRFGGSDVDLFAFDLSLPKNIDPTEHVEFCVAFRPGNGATPLWDDNRGQNYRVSVETGGSNGQQGNAYRCHPTLSQHRPPLWPLHVSPSMQNSAAQHLQRSLSNRVRTDWTTLCSAK</sequence>
<dbReference type="GO" id="GO:2001069">
    <property type="term" value="F:glycogen binding"/>
    <property type="evidence" value="ECO:0007669"/>
    <property type="project" value="TreeGrafter"/>
</dbReference>
<dbReference type="GO" id="GO:0008157">
    <property type="term" value="F:protein phosphatase 1 binding"/>
    <property type="evidence" value="ECO:0007669"/>
    <property type="project" value="TreeGrafter"/>
</dbReference>
<feature type="compositionally biased region" description="Low complexity" evidence="1">
    <location>
        <begin position="58"/>
        <end position="78"/>
    </location>
</feature>
<comment type="caution">
    <text evidence="3">The sequence shown here is derived from an EMBL/GenBank/DDBJ whole genome shotgun (WGS) entry which is preliminary data.</text>
</comment>